<evidence type="ECO:0000259" key="14">
    <source>
        <dbReference type="PROSITE" id="PS51194"/>
    </source>
</evidence>
<dbReference type="Pfam" id="PF03880">
    <property type="entry name" value="DbpA"/>
    <property type="match status" value="1"/>
</dbReference>
<dbReference type="Proteomes" id="UP000192418">
    <property type="component" value="Unassembled WGS sequence"/>
</dbReference>
<organism evidence="16 17">
    <name type="scientific">Desulfocicer vacuolatum DSM 3385</name>
    <dbReference type="NCBI Taxonomy" id="1121400"/>
    <lineage>
        <taxon>Bacteria</taxon>
        <taxon>Pseudomonadati</taxon>
        <taxon>Thermodesulfobacteriota</taxon>
        <taxon>Desulfobacteria</taxon>
        <taxon>Desulfobacterales</taxon>
        <taxon>Desulfobacteraceae</taxon>
        <taxon>Desulfocicer</taxon>
    </lineage>
</organism>
<dbReference type="OrthoDB" id="9805696at2"/>
<evidence type="ECO:0000256" key="7">
    <source>
        <dbReference type="ARBA" id="ARBA00022884"/>
    </source>
</evidence>
<proteinExistence type="inferred from homology"/>
<dbReference type="RefSeq" id="WP_084071381.1">
    <property type="nucleotide sequence ID" value="NZ_FWXY01000027.1"/>
</dbReference>
<dbReference type="EC" id="3.6.4.13" evidence="10"/>
<dbReference type="InterPro" id="IPR028618">
    <property type="entry name" value="DEAD_helicase_DeaD"/>
</dbReference>
<keyword evidence="7 10" id="KW-0694">RNA-binding</keyword>
<dbReference type="SMART" id="SM00490">
    <property type="entry name" value="HELICc"/>
    <property type="match status" value="1"/>
</dbReference>
<keyword evidence="4 10" id="KW-0378">Hydrolase</keyword>
<dbReference type="PANTHER" id="PTHR47963:SF8">
    <property type="entry name" value="ATP-DEPENDENT RNA HELICASE DEAD"/>
    <property type="match status" value="1"/>
</dbReference>
<dbReference type="InterPro" id="IPR011545">
    <property type="entry name" value="DEAD/DEAH_box_helicase_dom"/>
</dbReference>
<dbReference type="GO" id="GO:0070417">
    <property type="term" value="P:cellular response to cold"/>
    <property type="evidence" value="ECO:0007669"/>
    <property type="project" value="InterPro"/>
</dbReference>
<dbReference type="AlphaFoldDB" id="A0A1W2E909"/>
<dbReference type="GO" id="GO:0006401">
    <property type="term" value="P:RNA catabolic process"/>
    <property type="evidence" value="ECO:0007669"/>
    <property type="project" value="UniProtKB-UniRule"/>
</dbReference>
<feature type="compositionally biased region" description="Basic residues" evidence="12">
    <location>
        <begin position="446"/>
        <end position="463"/>
    </location>
</feature>
<keyword evidence="8 10" id="KW-0346">Stress response</keyword>
<dbReference type="EMBL" id="FWXY01000027">
    <property type="protein sequence ID" value="SMD06234.1"/>
    <property type="molecule type" value="Genomic_DNA"/>
</dbReference>
<evidence type="ECO:0000256" key="4">
    <source>
        <dbReference type="ARBA" id="ARBA00022801"/>
    </source>
</evidence>
<sequence length="631" mass="70428">MSQNDPPLIGFDEMNLSPSLCNALQDVGYKTPTPIQSLTIPHLLQGRDVLGQARTGTGKTAAFALPLLSRIDLANRKPQILVLAPTRELAIQVTESFKTYGARMKGLSVLSVYGGQSYGIQLTALKRGVHVVVGTPGRLMDHLQRKTLNFSDLFCVVLDEADEMLHMGFIEDVQWILDRTPKNAQTALFSATMPGPIRKIAQKYLTDPKEVLVRSDVDVISTINQQFWLVKGEKKSNALIRILEATTFDGVIVFARTRVATVEVAKSLEERGFKAEALNGDMAQTARERTIARLKNGHIDILVATDVAARGLDVERISHVINYDMPSKVDPYVHRIGRTGRAGRTGEAILFLNRNERWMIRNIERATKQKIKQMLLPSNRDINEKRIKDFKDGITQTLASEDLSVFQELVEAYALEHDVSVAQVAAALGKRAHGSAAFLLPARESHGKKGPGHGARKSASVRKPRTDREAFRDNDTTGRGRGHRERGKALRDQELSPGKGGSRQKEEVFERNAQKGKINSRTVREEPLLKTEKGRDHAGERKSREKRRMPPLERGMERFRIEVGRQHGVQPKDIVGAIANEAGLESKYIGSIDIHPEFSLVDLPTGMPKVVFRGLKKTWVRSRQMAISKYM</sequence>
<keyword evidence="6 10" id="KW-0067">ATP-binding</keyword>
<dbReference type="PROSITE" id="PS00039">
    <property type="entry name" value="DEAD_ATP_HELICASE"/>
    <property type="match status" value="1"/>
</dbReference>
<comment type="subcellular location">
    <subcellularLocation>
        <location evidence="1 10">Cytoplasm</location>
    </subcellularLocation>
</comment>
<evidence type="ECO:0000313" key="17">
    <source>
        <dbReference type="Proteomes" id="UP000192418"/>
    </source>
</evidence>
<evidence type="ECO:0000256" key="3">
    <source>
        <dbReference type="ARBA" id="ARBA00022741"/>
    </source>
</evidence>
<dbReference type="FunFam" id="3.30.70.330:FF:000068">
    <property type="entry name" value="ATP-dependent RNA helicase DeaD"/>
    <property type="match status" value="1"/>
</dbReference>
<keyword evidence="5 10" id="KW-0347">Helicase</keyword>
<dbReference type="GO" id="GO:0000027">
    <property type="term" value="P:ribosomal large subunit assembly"/>
    <property type="evidence" value="ECO:0007669"/>
    <property type="project" value="UniProtKB-UniRule"/>
</dbReference>
<evidence type="ECO:0000259" key="15">
    <source>
        <dbReference type="PROSITE" id="PS51195"/>
    </source>
</evidence>
<feature type="region of interest" description="Disordered" evidence="12">
    <location>
        <begin position="443"/>
        <end position="550"/>
    </location>
</feature>
<name>A0A1W2E909_9BACT</name>
<dbReference type="HAMAP" id="MF_00964">
    <property type="entry name" value="DEAD_helicase_DeaD"/>
    <property type="match status" value="1"/>
</dbReference>
<evidence type="ECO:0000256" key="6">
    <source>
        <dbReference type="ARBA" id="ARBA00022840"/>
    </source>
</evidence>
<reference evidence="16 17" key="1">
    <citation type="submission" date="2017-04" db="EMBL/GenBank/DDBJ databases">
        <authorList>
            <person name="Afonso C.L."/>
            <person name="Miller P.J."/>
            <person name="Scott M.A."/>
            <person name="Spackman E."/>
            <person name="Goraichik I."/>
            <person name="Dimitrov K.M."/>
            <person name="Suarez D.L."/>
            <person name="Swayne D.E."/>
        </authorList>
    </citation>
    <scope>NUCLEOTIDE SEQUENCE [LARGE SCALE GENOMIC DNA]</scope>
    <source>
        <strain evidence="16 17">DSM 3385</strain>
    </source>
</reference>
<dbReference type="PROSITE" id="PS51195">
    <property type="entry name" value="Q_MOTIF"/>
    <property type="match status" value="1"/>
</dbReference>
<feature type="compositionally biased region" description="Basic and acidic residues" evidence="12">
    <location>
        <begin position="503"/>
        <end position="513"/>
    </location>
</feature>
<dbReference type="Pfam" id="PF00271">
    <property type="entry name" value="Helicase_C"/>
    <property type="match status" value="1"/>
</dbReference>
<dbReference type="InterPro" id="IPR001650">
    <property type="entry name" value="Helicase_C-like"/>
</dbReference>
<dbReference type="InterPro" id="IPR027417">
    <property type="entry name" value="P-loop_NTPase"/>
</dbReference>
<evidence type="ECO:0000256" key="2">
    <source>
        <dbReference type="ARBA" id="ARBA00022490"/>
    </source>
</evidence>
<dbReference type="PANTHER" id="PTHR47963">
    <property type="entry name" value="DEAD-BOX ATP-DEPENDENT RNA HELICASE 47, MITOCHONDRIAL"/>
    <property type="match status" value="1"/>
</dbReference>
<dbReference type="CDD" id="cd18787">
    <property type="entry name" value="SF2_C_DEAD"/>
    <property type="match status" value="1"/>
</dbReference>
<dbReference type="CDD" id="cd12499">
    <property type="entry name" value="RRM_EcCsdA_like"/>
    <property type="match status" value="1"/>
</dbReference>
<dbReference type="Pfam" id="PF00270">
    <property type="entry name" value="DEAD"/>
    <property type="match status" value="1"/>
</dbReference>
<gene>
    <name evidence="10" type="primary">deaD</name>
    <name evidence="10" type="synonym">csdA</name>
    <name evidence="16" type="ORF">SAMN02746065_1276</name>
</gene>
<evidence type="ECO:0000259" key="13">
    <source>
        <dbReference type="PROSITE" id="PS51192"/>
    </source>
</evidence>
<feature type="domain" description="Helicase ATP-binding" evidence="13">
    <location>
        <begin position="40"/>
        <end position="211"/>
    </location>
</feature>
<evidence type="ECO:0000256" key="1">
    <source>
        <dbReference type="ARBA" id="ARBA00004496"/>
    </source>
</evidence>
<dbReference type="GO" id="GO:0016887">
    <property type="term" value="F:ATP hydrolysis activity"/>
    <property type="evidence" value="ECO:0007669"/>
    <property type="project" value="RHEA"/>
</dbReference>
<evidence type="ECO:0000256" key="5">
    <source>
        <dbReference type="ARBA" id="ARBA00022806"/>
    </source>
</evidence>
<feature type="domain" description="DEAD-box RNA helicase Q" evidence="15">
    <location>
        <begin position="9"/>
        <end position="37"/>
    </location>
</feature>
<dbReference type="GO" id="GO:0003724">
    <property type="term" value="F:RNA helicase activity"/>
    <property type="evidence" value="ECO:0007669"/>
    <property type="project" value="UniProtKB-UniRule"/>
</dbReference>
<comment type="similarity">
    <text evidence="10">Belongs to the DEAD box helicase family. DeaD/CsdA subfamily.</text>
</comment>
<dbReference type="SUPFAM" id="SSF52540">
    <property type="entry name" value="P-loop containing nucleoside triphosphate hydrolases"/>
    <property type="match status" value="1"/>
</dbReference>
<dbReference type="GO" id="GO:0005829">
    <property type="term" value="C:cytosol"/>
    <property type="evidence" value="ECO:0007669"/>
    <property type="project" value="TreeGrafter"/>
</dbReference>
<dbReference type="InterPro" id="IPR034415">
    <property type="entry name" value="CsdA_RRM"/>
</dbReference>
<evidence type="ECO:0000256" key="11">
    <source>
        <dbReference type="PROSITE-ProRule" id="PRU00552"/>
    </source>
</evidence>
<dbReference type="PROSITE" id="PS51194">
    <property type="entry name" value="HELICASE_CTER"/>
    <property type="match status" value="1"/>
</dbReference>
<evidence type="ECO:0000256" key="12">
    <source>
        <dbReference type="SAM" id="MobiDB-lite"/>
    </source>
</evidence>
<accession>A0A1W2E909</accession>
<dbReference type="SMART" id="SM00487">
    <property type="entry name" value="DEXDc"/>
    <property type="match status" value="1"/>
</dbReference>
<dbReference type="InterPro" id="IPR012677">
    <property type="entry name" value="Nucleotide-bd_a/b_plait_sf"/>
</dbReference>
<dbReference type="Pfam" id="PF25399">
    <property type="entry name" value="DeaD_dimer"/>
    <property type="match status" value="1"/>
</dbReference>
<dbReference type="InterPro" id="IPR057325">
    <property type="entry name" value="DeaD_dimer"/>
</dbReference>
<feature type="compositionally biased region" description="Basic and acidic residues" evidence="12">
    <location>
        <begin position="522"/>
        <end position="550"/>
    </location>
</feature>
<dbReference type="Gene3D" id="3.40.50.300">
    <property type="entry name" value="P-loop containing nucleotide triphosphate hydrolases"/>
    <property type="match status" value="2"/>
</dbReference>
<dbReference type="InterPro" id="IPR014014">
    <property type="entry name" value="RNA_helicase_DEAD_Q_motif"/>
</dbReference>
<comment type="catalytic activity">
    <reaction evidence="9 10">
        <text>ATP + H2O = ADP + phosphate + H(+)</text>
        <dbReference type="Rhea" id="RHEA:13065"/>
        <dbReference type="ChEBI" id="CHEBI:15377"/>
        <dbReference type="ChEBI" id="CHEBI:15378"/>
        <dbReference type="ChEBI" id="CHEBI:30616"/>
        <dbReference type="ChEBI" id="CHEBI:43474"/>
        <dbReference type="ChEBI" id="CHEBI:456216"/>
        <dbReference type="EC" id="3.6.4.13"/>
    </reaction>
</comment>
<feature type="short sequence motif" description="Q motif" evidence="11">
    <location>
        <begin position="9"/>
        <end position="37"/>
    </location>
</feature>
<dbReference type="GO" id="GO:0005840">
    <property type="term" value="C:ribosome"/>
    <property type="evidence" value="ECO:0007669"/>
    <property type="project" value="TreeGrafter"/>
</dbReference>
<evidence type="ECO:0000256" key="9">
    <source>
        <dbReference type="ARBA" id="ARBA00047984"/>
    </source>
</evidence>
<evidence type="ECO:0000256" key="8">
    <source>
        <dbReference type="ARBA" id="ARBA00023016"/>
    </source>
</evidence>
<keyword evidence="3 10" id="KW-0547">Nucleotide-binding</keyword>
<dbReference type="STRING" id="1121400.SAMN02746065_1276"/>
<keyword evidence="2 10" id="KW-0963">Cytoplasm</keyword>
<protein>
    <recommendedName>
        <fullName evidence="10">ATP-dependent RNA helicase DeaD</fullName>
        <ecNumber evidence="10">3.6.4.13</ecNumber>
    </recommendedName>
    <alternativeName>
        <fullName evidence="10">Cold-shock DEAD box protein A</fullName>
    </alternativeName>
</protein>
<evidence type="ECO:0000313" key="16">
    <source>
        <dbReference type="EMBL" id="SMD06234.1"/>
    </source>
</evidence>
<dbReference type="InterPro" id="IPR044742">
    <property type="entry name" value="DEAD/DEAH_RhlB"/>
</dbReference>
<dbReference type="GO" id="GO:0033592">
    <property type="term" value="F:RNA strand annealing activity"/>
    <property type="evidence" value="ECO:0007669"/>
    <property type="project" value="TreeGrafter"/>
</dbReference>
<dbReference type="PROSITE" id="PS51192">
    <property type="entry name" value="HELICASE_ATP_BIND_1"/>
    <property type="match status" value="1"/>
</dbReference>
<keyword evidence="17" id="KW-1185">Reference proteome</keyword>
<comment type="function">
    <text evidence="10">DEAD-box RNA helicase involved in various cellular processes at low temperature, including ribosome biogenesis, mRNA degradation and translation initiation.</text>
</comment>
<dbReference type="FunFam" id="3.40.50.300:FF:000108">
    <property type="entry name" value="ATP-dependent RNA helicase RhlE"/>
    <property type="match status" value="1"/>
</dbReference>
<dbReference type="Gene3D" id="3.30.70.330">
    <property type="match status" value="1"/>
</dbReference>
<dbReference type="GO" id="GO:0005524">
    <property type="term" value="F:ATP binding"/>
    <property type="evidence" value="ECO:0007669"/>
    <property type="project" value="UniProtKB-UniRule"/>
</dbReference>
<dbReference type="InterPro" id="IPR014001">
    <property type="entry name" value="Helicase_ATP-bd"/>
</dbReference>
<evidence type="ECO:0000256" key="10">
    <source>
        <dbReference type="HAMAP-Rule" id="MF_00964"/>
    </source>
</evidence>
<dbReference type="InterPro" id="IPR005580">
    <property type="entry name" value="DbpA/CsdA_RNA-bd_dom"/>
</dbReference>
<dbReference type="InterPro" id="IPR000629">
    <property type="entry name" value="RNA-helicase_DEAD-box_CS"/>
</dbReference>
<feature type="domain" description="Helicase C-terminal" evidence="14">
    <location>
        <begin position="222"/>
        <end position="383"/>
    </location>
</feature>
<dbReference type="InterPro" id="IPR050547">
    <property type="entry name" value="DEAD_box_RNA_helicases"/>
</dbReference>
<dbReference type="CDD" id="cd00268">
    <property type="entry name" value="DEADc"/>
    <property type="match status" value="1"/>
</dbReference>
<feature type="compositionally biased region" description="Basic and acidic residues" evidence="12">
    <location>
        <begin position="464"/>
        <end position="478"/>
    </location>
</feature>